<dbReference type="EMBL" id="WUEP01000013">
    <property type="protein sequence ID" value="NEH92982.1"/>
    <property type="molecule type" value="Genomic_DNA"/>
</dbReference>
<gene>
    <name evidence="2" type="ORF">GR206_18445</name>
</gene>
<dbReference type="PRINTS" id="PR00111">
    <property type="entry name" value="ABHYDROLASE"/>
</dbReference>
<dbReference type="SUPFAM" id="SSF53474">
    <property type="entry name" value="alpha/beta-Hydrolases"/>
    <property type="match status" value="1"/>
</dbReference>
<keyword evidence="2" id="KW-0378">Hydrolase</keyword>
<accession>A0A6N9ZHK0</accession>
<evidence type="ECO:0000259" key="1">
    <source>
        <dbReference type="Pfam" id="PF12697"/>
    </source>
</evidence>
<reference evidence="2 3" key="1">
    <citation type="submission" date="2019-12" db="EMBL/GenBank/DDBJ databases">
        <title>Rhizobium genotypes associated with high levels of biological nitrogen fixation by grain legumes in a temperate-maritime cropping system.</title>
        <authorList>
            <person name="Maluk M."/>
            <person name="Francesc Ferrando Molina F."/>
            <person name="Lopez Del Egido L."/>
            <person name="Lafos M."/>
            <person name="Langarica-Fuentes A."/>
            <person name="Gebre Yohannes G."/>
            <person name="Young M.W."/>
            <person name="Martin P."/>
            <person name="Gantlett R."/>
            <person name="Kenicer G."/>
            <person name="Hawes C."/>
            <person name="Begg G.S."/>
            <person name="Quilliam R.S."/>
            <person name="Squire G.R."/>
            <person name="Poole P.S."/>
            <person name="Young P.W."/>
            <person name="Iannetta P.M."/>
            <person name="James E.K."/>
        </authorList>
    </citation>
    <scope>NUCLEOTIDE SEQUENCE [LARGE SCALE GENOMIC DNA]</scope>
    <source>
        <strain evidence="2 3">JHI2449</strain>
    </source>
</reference>
<comment type="caution">
    <text evidence="2">The sequence shown here is derived from an EMBL/GenBank/DDBJ whole genome shotgun (WGS) entry which is preliminary data.</text>
</comment>
<dbReference type="Pfam" id="PF12697">
    <property type="entry name" value="Abhydrolase_6"/>
    <property type="match status" value="1"/>
</dbReference>
<dbReference type="InterPro" id="IPR000073">
    <property type="entry name" value="AB_hydrolase_1"/>
</dbReference>
<name>A0A6N9ZHK0_9HYPH</name>
<dbReference type="GO" id="GO:0016787">
    <property type="term" value="F:hydrolase activity"/>
    <property type="evidence" value="ECO:0007669"/>
    <property type="project" value="UniProtKB-KW"/>
</dbReference>
<protein>
    <submittedName>
        <fullName evidence="2">Alpha/beta fold hydrolase</fullName>
    </submittedName>
</protein>
<dbReference type="PANTHER" id="PTHR43689:SF8">
    <property type="entry name" value="ALPHA_BETA-HYDROLASES SUPERFAMILY PROTEIN"/>
    <property type="match status" value="1"/>
</dbReference>
<feature type="domain" description="AB hydrolase-1" evidence="1">
    <location>
        <begin position="22"/>
        <end position="247"/>
    </location>
</feature>
<organism evidence="2 3">
    <name type="scientific">Rhizobium laguerreae</name>
    <dbReference type="NCBI Taxonomy" id="1076926"/>
    <lineage>
        <taxon>Bacteria</taxon>
        <taxon>Pseudomonadati</taxon>
        <taxon>Pseudomonadota</taxon>
        <taxon>Alphaproteobacteria</taxon>
        <taxon>Hyphomicrobiales</taxon>
        <taxon>Rhizobiaceae</taxon>
        <taxon>Rhizobium/Agrobacterium group</taxon>
        <taxon>Rhizobium</taxon>
    </lineage>
</organism>
<dbReference type="AlphaFoldDB" id="A0A6N9ZHK0"/>
<dbReference type="RefSeq" id="WP_138333665.1">
    <property type="nucleotide sequence ID" value="NZ_WUEP01000013.1"/>
</dbReference>
<dbReference type="InterPro" id="IPR029058">
    <property type="entry name" value="AB_hydrolase_fold"/>
</dbReference>
<proteinExistence type="predicted"/>
<evidence type="ECO:0000313" key="2">
    <source>
        <dbReference type="EMBL" id="NEH92982.1"/>
    </source>
</evidence>
<evidence type="ECO:0000313" key="3">
    <source>
        <dbReference type="Proteomes" id="UP000468864"/>
    </source>
</evidence>
<dbReference type="PANTHER" id="PTHR43689">
    <property type="entry name" value="HYDROLASE"/>
    <property type="match status" value="1"/>
</dbReference>
<dbReference type="Proteomes" id="UP000468864">
    <property type="component" value="Unassembled WGS sequence"/>
</dbReference>
<dbReference type="Gene3D" id="3.40.50.1820">
    <property type="entry name" value="alpha/beta hydrolase"/>
    <property type="match status" value="1"/>
</dbReference>
<sequence>MTNATANLPLPVFRLGGSGPNLLLLHGFGADRMSWIANQDALMQSFAVFSCDLPAHGGQPPGRTGMKISEMADELIDALARQNDRFVVVGHSLGGAIAIELAARRPDLVAGLGLIAPAGLGKEVGREFLSELPELSELGSALALLQRLVSRPRLITPPIAQRLLDHLERPGIRAALRALASELSHVETSIEPHVASIAVSRVPRIVIWGEEDTINPIDRPRLSRFNAQVLTLPDTGHLPHVEASRAVSRHLCEFLKSAVLELGG</sequence>